<dbReference type="AlphaFoldDB" id="A0A9X9LR49"/>
<reference evidence="2 3" key="1">
    <citation type="submission" date="2018-10" db="EMBL/GenBank/DDBJ databases">
        <authorList>
            <person name="Ekblom R."/>
            <person name="Jareborg N."/>
        </authorList>
    </citation>
    <scope>NUCLEOTIDE SEQUENCE [LARGE SCALE GENOMIC DNA]</scope>
    <source>
        <tissue evidence="2">Muscle</tissue>
    </source>
</reference>
<comment type="caution">
    <text evidence="2">The sequence shown here is derived from an EMBL/GenBank/DDBJ whole genome shotgun (WGS) entry which is preliminary data.</text>
</comment>
<evidence type="ECO:0000313" key="3">
    <source>
        <dbReference type="Proteomes" id="UP000269945"/>
    </source>
</evidence>
<feature type="region of interest" description="Disordered" evidence="1">
    <location>
        <begin position="1"/>
        <end position="50"/>
    </location>
</feature>
<feature type="non-terminal residue" evidence="2">
    <location>
        <position position="1"/>
    </location>
</feature>
<organism evidence="2 3">
    <name type="scientific">Gulo gulo</name>
    <name type="common">Wolverine</name>
    <name type="synonym">Gluton</name>
    <dbReference type="NCBI Taxonomy" id="48420"/>
    <lineage>
        <taxon>Eukaryota</taxon>
        <taxon>Metazoa</taxon>
        <taxon>Chordata</taxon>
        <taxon>Craniata</taxon>
        <taxon>Vertebrata</taxon>
        <taxon>Euteleostomi</taxon>
        <taxon>Mammalia</taxon>
        <taxon>Eutheria</taxon>
        <taxon>Laurasiatheria</taxon>
        <taxon>Carnivora</taxon>
        <taxon>Caniformia</taxon>
        <taxon>Musteloidea</taxon>
        <taxon>Mustelidae</taxon>
        <taxon>Guloninae</taxon>
        <taxon>Gulo</taxon>
    </lineage>
</organism>
<feature type="compositionally biased region" description="Polar residues" evidence="1">
    <location>
        <begin position="19"/>
        <end position="50"/>
    </location>
</feature>
<evidence type="ECO:0000256" key="1">
    <source>
        <dbReference type="SAM" id="MobiDB-lite"/>
    </source>
</evidence>
<name>A0A9X9LR49_GULGU</name>
<protein>
    <submittedName>
        <fullName evidence="2">Uncharacterized protein</fullName>
    </submittedName>
</protein>
<sequence>AAGGGEPSWGSDVRRKSSKQSPGSGDLTSLTTEPNRIWNPGNQSPTFQTQPPAQLISLEILKRRTCLHVASQSLEVAGRGKHTLQIHSLVGDVISGLPDISAHLTRSTER</sequence>
<dbReference type="EMBL" id="CYRY02012092">
    <property type="protein sequence ID" value="VCW79477.1"/>
    <property type="molecule type" value="Genomic_DNA"/>
</dbReference>
<keyword evidence="3" id="KW-1185">Reference proteome</keyword>
<dbReference type="Proteomes" id="UP000269945">
    <property type="component" value="Unassembled WGS sequence"/>
</dbReference>
<gene>
    <name evidence="2" type="ORF">BN2614_LOCUS1</name>
</gene>
<evidence type="ECO:0000313" key="2">
    <source>
        <dbReference type="EMBL" id="VCW79477.1"/>
    </source>
</evidence>
<proteinExistence type="predicted"/>
<accession>A0A9X9LR49</accession>